<dbReference type="Proteomes" id="UP000034293">
    <property type="component" value="Unassembled WGS sequence"/>
</dbReference>
<accession>A0A0G0SIE1</accession>
<dbReference type="InterPro" id="IPR029058">
    <property type="entry name" value="AB_hydrolase_fold"/>
</dbReference>
<dbReference type="InterPro" id="IPR003386">
    <property type="entry name" value="LACT/PDAT_acylTrfase"/>
</dbReference>
<dbReference type="AlphaFoldDB" id="A0A0G0SIE1"/>
<dbReference type="PANTHER" id="PTHR37946">
    <property type="entry name" value="SLL1969 PROTEIN"/>
    <property type="match status" value="1"/>
</dbReference>
<dbReference type="GO" id="GO:0008374">
    <property type="term" value="F:O-acyltransferase activity"/>
    <property type="evidence" value="ECO:0007669"/>
    <property type="project" value="InterPro"/>
</dbReference>
<dbReference type="Gene3D" id="3.40.50.1820">
    <property type="entry name" value="alpha/beta hydrolase"/>
    <property type="match status" value="1"/>
</dbReference>
<reference evidence="1 2" key="1">
    <citation type="journal article" date="2015" name="Nature">
        <title>rRNA introns, odd ribosomes, and small enigmatic genomes across a large radiation of phyla.</title>
        <authorList>
            <person name="Brown C.T."/>
            <person name="Hug L.A."/>
            <person name="Thomas B.C."/>
            <person name="Sharon I."/>
            <person name="Castelle C.J."/>
            <person name="Singh A."/>
            <person name="Wilkins M.J."/>
            <person name="Williams K.H."/>
            <person name="Banfield J.F."/>
        </authorList>
    </citation>
    <scope>NUCLEOTIDE SEQUENCE [LARGE SCALE GENOMIC DNA]</scope>
</reference>
<sequence>MLTRQFKSFKPNYMRKFLFLIVITFLLFFFSTSVVEADYSCTYRTWNSNGNLYFQMVTYPDLWDYTHIYFDTTSTEPTSASNDNESSWNLGTWADYNNSWQDKWCGIRSETGYDMGCNSSNWPATMPNLIWTYTGVSTITRVYIGTGLDNHSSNPVCSLTTDIPAPTSTPTSTPPTVTKTVFIPGLGASWNANAFANCSFDNSPENWSLASYAEDVYNPILTTLSESDWQVIPFYYDWRQQIPSNSTALSDKIISSTVSDEKVNIVGHSMGGLLASDYLANHDQGIKTNSLLTVGSPLKGAVQAYPAWAGGDIWEDNFISKVATTLYLKHCGLLSSNREAIHQFVPSIQNLLPTFDYLRDSKTGVLKSTPSLLSQNRWLPLNFVDNFRGVKFGTLTGNGQDTLSEILTKGKTKKDLLANWSDGKPDGKIYSNEGDGTILLESSKFDDEHNTTIAQTHSGLINSADGMSEILKFLETPLPDFGSSASADPQSALVVISYPSNLLVTDQDGNTKKDKDGMVAFTNPKQGSYKLKLLPKSNNSLLIVAQFLPNGEVKYKEYNLKGLGPKFKTLKFDPQNPQEDILNP</sequence>
<gene>
    <name evidence="1" type="ORF">UU02_C0006G0010</name>
</gene>
<proteinExistence type="predicted"/>
<comment type="caution">
    <text evidence="1">The sequence shown here is derived from an EMBL/GenBank/DDBJ whole genome shotgun (WGS) entry which is preliminary data.</text>
</comment>
<protein>
    <submittedName>
        <fullName evidence="1">PGAP1 family protein</fullName>
    </submittedName>
</protein>
<dbReference type="GO" id="GO:0006629">
    <property type="term" value="P:lipid metabolic process"/>
    <property type="evidence" value="ECO:0007669"/>
    <property type="project" value="InterPro"/>
</dbReference>
<dbReference type="SUPFAM" id="SSF53474">
    <property type="entry name" value="alpha/beta-Hydrolases"/>
    <property type="match status" value="1"/>
</dbReference>
<dbReference type="PANTHER" id="PTHR37946:SF1">
    <property type="entry name" value="SLL1969 PROTEIN"/>
    <property type="match status" value="1"/>
</dbReference>
<dbReference type="Pfam" id="PF02450">
    <property type="entry name" value="LCAT"/>
    <property type="match status" value="1"/>
</dbReference>
<evidence type="ECO:0000313" key="2">
    <source>
        <dbReference type="Proteomes" id="UP000034293"/>
    </source>
</evidence>
<organism evidence="1 2">
    <name type="scientific">Candidatus Woesebacteria bacterium GW2011_GWA1_40_43</name>
    <dbReference type="NCBI Taxonomy" id="1618553"/>
    <lineage>
        <taxon>Bacteria</taxon>
        <taxon>Candidatus Woeseibacteriota</taxon>
    </lineage>
</organism>
<dbReference type="EMBL" id="LBZA01000006">
    <property type="protein sequence ID" value="KKR64603.1"/>
    <property type="molecule type" value="Genomic_DNA"/>
</dbReference>
<evidence type="ECO:0000313" key="1">
    <source>
        <dbReference type="EMBL" id="KKR64603.1"/>
    </source>
</evidence>
<name>A0A0G0SIE1_9BACT</name>